<keyword evidence="2" id="KW-0064">Aspartyl protease</keyword>
<dbReference type="GO" id="GO:0006508">
    <property type="term" value="P:proteolysis"/>
    <property type="evidence" value="ECO:0007669"/>
    <property type="project" value="UniProtKB-KW"/>
</dbReference>
<dbReference type="Pfam" id="PF00692">
    <property type="entry name" value="dUTPase"/>
    <property type="match status" value="1"/>
</dbReference>
<evidence type="ECO:0000313" key="5">
    <source>
        <dbReference type="EMBL" id="NXS72190.1"/>
    </source>
</evidence>
<dbReference type="PROSITE" id="PS50175">
    <property type="entry name" value="ASP_PROT_RETROV"/>
    <property type="match status" value="1"/>
</dbReference>
<dbReference type="PANTHER" id="PTHR19422:SF123">
    <property type="entry name" value="RT1 CLASS I, LOCUS CE15"/>
    <property type="match status" value="1"/>
</dbReference>
<organism evidence="5 6">
    <name type="scientific">Pandion haliaetus</name>
    <name type="common">Osprey</name>
    <name type="synonym">Falco haliaetus</name>
    <dbReference type="NCBI Taxonomy" id="56262"/>
    <lineage>
        <taxon>Eukaryota</taxon>
        <taxon>Metazoa</taxon>
        <taxon>Chordata</taxon>
        <taxon>Craniata</taxon>
        <taxon>Vertebrata</taxon>
        <taxon>Euteleostomi</taxon>
        <taxon>Archelosauria</taxon>
        <taxon>Archosauria</taxon>
        <taxon>Dinosauria</taxon>
        <taxon>Saurischia</taxon>
        <taxon>Theropoda</taxon>
        <taxon>Coelurosauria</taxon>
        <taxon>Aves</taxon>
        <taxon>Neognathae</taxon>
        <taxon>Neoaves</taxon>
        <taxon>Telluraves</taxon>
        <taxon>Accipitrimorphae</taxon>
        <taxon>Accipitriformes</taxon>
        <taxon>Pandionidae</taxon>
        <taxon>Pandion</taxon>
    </lineage>
</organism>
<dbReference type="Proteomes" id="UP000580171">
    <property type="component" value="Unassembled WGS sequence"/>
</dbReference>
<dbReference type="InterPro" id="IPR021109">
    <property type="entry name" value="Peptidase_aspartic_dom_sf"/>
</dbReference>
<dbReference type="InterPro" id="IPR036157">
    <property type="entry name" value="dUTPase-like_sf"/>
</dbReference>
<reference evidence="5 6" key="1">
    <citation type="submission" date="2019-09" db="EMBL/GenBank/DDBJ databases">
        <title>Bird 10,000 Genomes (B10K) Project - Family phase.</title>
        <authorList>
            <person name="Zhang G."/>
        </authorList>
    </citation>
    <scope>NUCLEOTIDE SEQUENCE [LARGE SCALE GENOMIC DNA]</scope>
    <source>
        <strain evidence="5">B10K-DU-012-58</strain>
        <tissue evidence="5">Muscle</tissue>
    </source>
</reference>
<feature type="non-terminal residue" evidence="5">
    <location>
        <position position="1"/>
    </location>
</feature>
<keyword evidence="6" id="KW-1185">Reference proteome</keyword>
<evidence type="ECO:0000259" key="4">
    <source>
        <dbReference type="PROSITE" id="PS50175"/>
    </source>
</evidence>
<dbReference type="SUPFAM" id="SSF50630">
    <property type="entry name" value="Acid proteases"/>
    <property type="match status" value="1"/>
</dbReference>
<feature type="domain" description="Peptidase A2" evidence="4">
    <location>
        <begin position="146"/>
        <end position="160"/>
    </location>
</feature>
<dbReference type="AlphaFoldDB" id="A0A7L2WMK5"/>
<evidence type="ECO:0000256" key="2">
    <source>
        <dbReference type="ARBA" id="ARBA00022750"/>
    </source>
</evidence>
<dbReference type="SUPFAM" id="SSF51283">
    <property type="entry name" value="dUTPase-like"/>
    <property type="match status" value="1"/>
</dbReference>
<dbReference type="OrthoDB" id="9900537at2759"/>
<dbReference type="PANTHER" id="PTHR19422">
    <property type="entry name" value="GAG RETROVIRAL POLYPROTEIN"/>
    <property type="match status" value="1"/>
</dbReference>
<keyword evidence="1" id="KW-0645">Protease</keyword>
<evidence type="ECO:0000256" key="3">
    <source>
        <dbReference type="ARBA" id="ARBA00022801"/>
    </source>
</evidence>
<proteinExistence type="predicted"/>
<dbReference type="Gene3D" id="2.70.40.10">
    <property type="match status" value="1"/>
</dbReference>
<feature type="non-terminal residue" evidence="5">
    <location>
        <position position="160"/>
    </location>
</feature>
<name>A0A7L2WMK5_PANHA</name>
<evidence type="ECO:0000256" key="1">
    <source>
        <dbReference type="ARBA" id="ARBA00022670"/>
    </source>
</evidence>
<accession>A0A7L2WMK5</accession>
<dbReference type="InterPro" id="IPR029054">
    <property type="entry name" value="dUTPase-like"/>
</dbReference>
<protein>
    <submittedName>
        <fullName evidence="5">POK9 protein</fullName>
    </submittedName>
</protein>
<dbReference type="InterPro" id="IPR051592">
    <property type="entry name" value="HERV-K_Pro_peptidase_A2"/>
</dbReference>
<comment type="caution">
    <text evidence="5">The sequence shown here is derived from an EMBL/GenBank/DDBJ whole genome shotgun (WGS) entry which is preliminary data.</text>
</comment>
<gene>
    <name evidence="5" type="primary">Ervk9_2</name>
    <name evidence="5" type="ORF">PANHAL_R07288</name>
</gene>
<dbReference type="InterPro" id="IPR001995">
    <property type="entry name" value="Peptidase_A2_cat"/>
</dbReference>
<dbReference type="GO" id="GO:0004190">
    <property type="term" value="F:aspartic-type endopeptidase activity"/>
    <property type="evidence" value="ECO:0007669"/>
    <property type="project" value="UniProtKB-KW"/>
</dbReference>
<dbReference type="EMBL" id="VYZV01027594">
    <property type="protein sequence ID" value="NXS72190.1"/>
    <property type="molecule type" value="Genomic_DNA"/>
</dbReference>
<keyword evidence="3" id="KW-0378">Hydrolase</keyword>
<evidence type="ECO:0000313" key="6">
    <source>
        <dbReference type="Proteomes" id="UP000580171"/>
    </source>
</evidence>
<sequence length="160" mass="16921">RGSLGLDLATAVDVTLTNKQPQKVSTTVKGPLIINGRPHGALLLGRSSSGLRGLFILLGLIDSDYQGQISIVVQTCFPPIYIPKGSRIAQLVPIPHLLQDLEPRLTRARGSSGFGSTGGLALLTLPLHRRPFMSVTLRHGSDTQQLNALLGTGADITIVA</sequence>